<evidence type="ECO:0000313" key="3">
    <source>
        <dbReference type="EMBL" id="MBB5847660.1"/>
    </source>
</evidence>
<keyword evidence="2" id="KW-0812">Transmembrane</keyword>
<dbReference type="Proteomes" id="UP000567246">
    <property type="component" value="Unassembled WGS sequence"/>
</dbReference>
<feature type="region of interest" description="Disordered" evidence="1">
    <location>
        <begin position="258"/>
        <end position="286"/>
    </location>
</feature>
<comment type="caution">
    <text evidence="3">The sequence shown here is derived from an EMBL/GenBank/DDBJ whole genome shotgun (WGS) entry which is preliminary data.</text>
</comment>
<keyword evidence="2" id="KW-1133">Transmembrane helix</keyword>
<feature type="transmembrane region" description="Helical" evidence="2">
    <location>
        <begin position="23"/>
        <end position="42"/>
    </location>
</feature>
<keyword evidence="2" id="KW-0472">Membrane</keyword>
<feature type="transmembrane region" description="Helical" evidence="2">
    <location>
        <begin position="133"/>
        <end position="153"/>
    </location>
</feature>
<dbReference type="RefSeq" id="WP_184169978.1">
    <property type="nucleotide sequence ID" value="NZ_JACHMW010000001.1"/>
</dbReference>
<evidence type="ECO:0000313" key="4">
    <source>
        <dbReference type="Proteomes" id="UP000567246"/>
    </source>
</evidence>
<proteinExistence type="predicted"/>
<reference evidence="3 4" key="1">
    <citation type="submission" date="2020-08" db="EMBL/GenBank/DDBJ databases">
        <title>Sequencing the genomes of 1000 actinobacteria strains.</title>
        <authorList>
            <person name="Klenk H.-P."/>
        </authorList>
    </citation>
    <scope>NUCLEOTIDE SEQUENCE [LARGE SCALE GENOMIC DNA]</scope>
    <source>
        <strain evidence="3 4">DSM 17945</strain>
    </source>
</reference>
<accession>A0A7W9JGU1</accession>
<dbReference type="EMBL" id="JACHMW010000001">
    <property type="protein sequence ID" value="MBB5847660.1"/>
    <property type="molecule type" value="Genomic_DNA"/>
</dbReference>
<protein>
    <submittedName>
        <fullName evidence="3">Uncharacterized protein</fullName>
    </submittedName>
</protein>
<name>A0A7W9JGU1_9MICC</name>
<feature type="transmembrane region" description="Helical" evidence="2">
    <location>
        <begin position="106"/>
        <end position="127"/>
    </location>
</feature>
<evidence type="ECO:0000256" key="1">
    <source>
        <dbReference type="SAM" id="MobiDB-lite"/>
    </source>
</evidence>
<gene>
    <name evidence="3" type="ORF">HDA33_000224</name>
</gene>
<keyword evidence="4" id="KW-1185">Reference proteome</keyword>
<evidence type="ECO:0000256" key="2">
    <source>
        <dbReference type="SAM" id="Phobius"/>
    </source>
</evidence>
<organism evidence="3 4">
    <name type="scientific">Micrococcus endophyticus</name>
    <dbReference type="NCBI Taxonomy" id="455343"/>
    <lineage>
        <taxon>Bacteria</taxon>
        <taxon>Bacillati</taxon>
        <taxon>Actinomycetota</taxon>
        <taxon>Actinomycetes</taxon>
        <taxon>Micrococcales</taxon>
        <taxon>Micrococcaceae</taxon>
        <taxon>Micrococcus</taxon>
    </lineage>
</organism>
<feature type="compositionally biased region" description="Basic and acidic residues" evidence="1">
    <location>
        <begin position="269"/>
        <end position="283"/>
    </location>
</feature>
<sequence>MEDTTAPASAGRAALDALADARVSASFVILALVAYFAWRLVVRRRRVESAPARPTMLRSTMHRLQSSPAVRALTERLSGRVSGLADSARAAGRRTAGLQVRWGRTALFLAALAALAVALVAGVAAAFGAGTAGLAGACLLFAVAAVAGLRALAVRDRARRAPAAVVEAPAEAAPHAAPEAARVDPERDRRVFETVLALEDEAPRVSAAAPAAPAAAAPTVVAASAVRAPEATDTVTLPVVPRPTYLDAPEMLRPAPAPLTAPEAAGSDVRLKDAARAAEHEEALSATAEQDVAALDLDHVLARRRAS</sequence>
<dbReference type="AlphaFoldDB" id="A0A7W9JGU1"/>